<dbReference type="Gene3D" id="1.10.510.10">
    <property type="entry name" value="Transferase(Phosphotransferase) domain 1"/>
    <property type="match status" value="1"/>
</dbReference>
<dbReference type="PRINTS" id="PR00722">
    <property type="entry name" value="CHYMOTRYPSIN"/>
</dbReference>
<reference evidence="10" key="1">
    <citation type="submission" date="2022-07" db="EMBL/GenBank/DDBJ databases">
        <title>Phylogenomic reconstructions and comparative analyses of Kickxellomycotina fungi.</title>
        <authorList>
            <person name="Reynolds N.K."/>
            <person name="Stajich J.E."/>
            <person name="Barry K."/>
            <person name="Grigoriev I.V."/>
            <person name="Crous P."/>
            <person name="Smith M.E."/>
        </authorList>
    </citation>
    <scope>NUCLEOTIDE SEQUENCE</scope>
    <source>
        <strain evidence="10">NBRC 105413</strain>
    </source>
</reference>
<dbReference type="InterPro" id="IPR033116">
    <property type="entry name" value="TRYPSIN_SER"/>
</dbReference>
<dbReference type="Gene3D" id="3.30.720.90">
    <property type="match status" value="1"/>
</dbReference>
<evidence type="ECO:0000256" key="6">
    <source>
        <dbReference type="RuleBase" id="RU003445"/>
    </source>
</evidence>
<dbReference type="InterPro" id="IPR001254">
    <property type="entry name" value="Trypsin_dom"/>
</dbReference>
<evidence type="ECO:0000313" key="10">
    <source>
        <dbReference type="EMBL" id="KAJ1648697.1"/>
    </source>
</evidence>
<feature type="compositionally biased region" description="Polar residues" evidence="8">
    <location>
        <begin position="582"/>
        <end position="591"/>
    </location>
</feature>
<dbReference type="Proteomes" id="UP001145021">
    <property type="component" value="Unassembled WGS sequence"/>
</dbReference>
<comment type="similarity">
    <text evidence="1">Belongs to the peptidase S1 family.</text>
</comment>
<keyword evidence="3 6" id="KW-0689">Ribosomal protein</keyword>
<dbReference type="Gene3D" id="2.40.10.10">
    <property type="entry name" value="Trypsin-like serine proteases"/>
    <property type="match status" value="2"/>
</dbReference>
<dbReference type="InterPro" id="IPR011009">
    <property type="entry name" value="Kinase-like_dom_sf"/>
</dbReference>
<dbReference type="InterPro" id="IPR009003">
    <property type="entry name" value="Peptidase_S1_PA"/>
</dbReference>
<dbReference type="GO" id="GO:0006412">
    <property type="term" value="P:translation"/>
    <property type="evidence" value="ECO:0007669"/>
    <property type="project" value="InterPro"/>
</dbReference>
<keyword evidence="5 6" id="KW-0687">Ribonucleoprotein</keyword>
<name>A0A9W7XSL1_9FUNG</name>
<dbReference type="GO" id="GO:1990904">
    <property type="term" value="C:ribonucleoprotein complex"/>
    <property type="evidence" value="ECO:0007669"/>
    <property type="project" value="UniProtKB-KW"/>
</dbReference>
<dbReference type="InterPro" id="IPR043504">
    <property type="entry name" value="Peptidase_S1_PA_chymotrypsin"/>
</dbReference>
<sequence length="1070" mass="114384">MGFSTVGLILEAKIEPTLQRIPDDTLGQLADYGNALGMSSTTDRLVLRTASTKVIPNSSSIEITSPIALPISICGRAAYLYNVLFNGKKAVLKLAWSPTNQMPEGAVYDLLCLHNTKHIPKVFDRGLLLEDLNGYRLEYLVVENCGQNIDDYLRQLPIDQDHGSFVRPLVEQVMECLVSARSIGILHRDISSGNIAVRNGIATVIDWGYAKIIDYSIDGASEIAANWKFDPNDIEYGFNDALTGTVSYMSIASASVASSTLAAYDKRAVPRIAGGNVAPDEDFQFVGYIRVTNSTYKGLTCTGSLIAPNVVLTAAHCVYADKKIAYIPDNFRVKFTHKTPTAADMLTAYKVSKVIPYPNFSLSEMNNDIAILILQKDVSTSEATPVKLFAGDSGSDTPVTAAGFGITDPNDSSSVATNLMEVDLHLGQEEYCKNDYANYQHKYLICTDGTAGIDTCLGDSGGPLATPFENSNGSGSALIGITSFAPSSPSNPKGLCAKAGGSGYYTRVSTYISWIASSCGLEINDISVNNSTVTKADTLIHNSRISGQEKQSDMSGKKDNESSNDKDEQGTLDTDEEDNTASDKGSGTSTVFVDPPSTHIVTITSDEESSSDTSSSTSGLSSNSMLLRSTSTLLVLLSSAQSTYSNSTSNLSRRIVGGGKVGTGGFDFIIGFAPNNPKQGVKGCTGVLIAPKYLLTTQACIGDGTSDKSTGSKLVLAIGTTDENLKKKSFTNFSVVNTYSSTHFPPVGYYNHIALMELDKEVPDSVARPVKIFASDQTNDIPSILVGYAAESTQTSAISLTDMRQAPVSLDSSEYCQDALDNINGKTELCSRTTAGLNTCAVDYGTPLLTTYEIPVFSGLSLSKMASGTQTGYALLGLTTYAYHNANALMNCVYGSQIGFYTWVYPFIKDIAAATGLDESELVVGNLTYTQESTLSSSSSSSKTSKTSSKPTSSSASDSSGDDDSSEQQGDDGEGEVSDSAPISQMIFTPDKSESTSPKQIQDIKNFLEITRRKDAAGVRVKKNGKVVKFKVRCSRYLYTLTVADVQKAKKLRQSLPPGLKVDDIKKSKK</sequence>
<keyword evidence="7" id="KW-0645">Protease</keyword>
<feature type="compositionally biased region" description="Low complexity" evidence="8">
    <location>
        <begin position="934"/>
        <end position="959"/>
    </location>
</feature>
<dbReference type="PANTHER" id="PTHR24276:SF98">
    <property type="entry name" value="FI18310P1-RELATED"/>
    <property type="match status" value="1"/>
</dbReference>
<comment type="caution">
    <text evidence="10">The sequence shown here is derived from an EMBL/GenBank/DDBJ whole genome shotgun (WGS) entry which is preliminary data.</text>
</comment>
<dbReference type="PANTHER" id="PTHR24276">
    <property type="entry name" value="POLYSERASE-RELATED"/>
    <property type="match status" value="1"/>
</dbReference>
<keyword evidence="4" id="KW-1015">Disulfide bond</keyword>
<keyword evidence="7" id="KW-0720">Serine protease</keyword>
<evidence type="ECO:0000256" key="4">
    <source>
        <dbReference type="ARBA" id="ARBA00023157"/>
    </source>
</evidence>
<protein>
    <submittedName>
        <fullName evidence="10">Serine-type endopeptidase activity protein</fullName>
    </submittedName>
</protein>
<evidence type="ECO:0000256" key="3">
    <source>
        <dbReference type="ARBA" id="ARBA00022980"/>
    </source>
</evidence>
<dbReference type="PROSITE" id="PS50240">
    <property type="entry name" value="TRYPSIN_DOM"/>
    <property type="match status" value="2"/>
</dbReference>
<dbReference type="SUPFAM" id="SSF56112">
    <property type="entry name" value="Protein kinase-like (PK-like)"/>
    <property type="match status" value="1"/>
</dbReference>
<dbReference type="GO" id="GO:0006508">
    <property type="term" value="P:proteolysis"/>
    <property type="evidence" value="ECO:0007669"/>
    <property type="project" value="UniProtKB-KW"/>
</dbReference>
<feature type="compositionally biased region" description="Basic and acidic residues" evidence="8">
    <location>
        <begin position="550"/>
        <end position="569"/>
    </location>
</feature>
<feature type="domain" description="Peptidase S1" evidence="9">
    <location>
        <begin position="272"/>
        <end position="520"/>
    </location>
</feature>
<keyword evidence="7" id="KW-0378">Hydrolase</keyword>
<keyword evidence="11" id="KW-1185">Reference proteome</keyword>
<dbReference type="PROSITE" id="PS00134">
    <property type="entry name" value="TRYPSIN_HIS"/>
    <property type="match status" value="1"/>
</dbReference>
<dbReference type="AlphaFoldDB" id="A0A9W7XSL1"/>
<dbReference type="SMART" id="SM00020">
    <property type="entry name" value="Tryp_SPc"/>
    <property type="match status" value="1"/>
</dbReference>
<dbReference type="GO" id="GO:0004252">
    <property type="term" value="F:serine-type endopeptidase activity"/>
    <property type="evidence" value="ECO:0007669"/>
    <property type="project" value="InterPro"/>
</dbReference>
<dbReference type="InterPro" id="IPR038464">
    <property type="entry name" value="Ribosomal_eL38_sf"/>
</dbReference>
<dbReference type="InterPro" id="IPR018114">
    <property type="entry name" value="TRYPSIN_HIS"/>
</dbReference>
<evidence type="ECO:0000256" key="7">
    <source>
        <dbReference type="RuleBase" id="RU363034"/>
    </source>
</evidence>
<feature type="compositionally biased region" description="Low complexity" evidence="8">
    <location>
        <begin position="611"/>
        <end position="623"/>
    </location>
</feature>
<dbReference type="FunFam" id="3.30.720.90:FF:000001">
    <property type="entry name" value="60S ribosomal protein L38"/>
    <property type="match status" value="1"/>
</dbReference>
<feature type="compositionally biased region" description="Polar residues" evidence="8">
    <location>
        <begin position="540"/>
        <end position="549"/>
    </location>
</feature>
<dbReference type="InterPro" id="IPR002575">
    <property type="entry name" value="Aminoglycoside_PTrfase"/>
</dbReference>
<accession>A0A9W7XSL1</accession>
<proteinExistence type="inferred from homology"/>
<evidence type="ECO:0000256" key="1">
    <source>
        <dbReference type="ARBA" id="ARBA00007664"/>
    </source>
</evidence>
<feature type="domain" description="Peptidase S1" evidence="9">
    <location>
        <begin position="655"/>
        <end position="916"/>
    </location>
</feature>
<feature type="compositionally biased region" description="Acidic residues" evidence="8">
    <location>
        <begin position="960"/>
        <end position="977"/>
    </location>
</feature>
<dbReference type="Pfam" id="PF01781">
    <property type="entry name" value="Ribosomal_L38e"/>
    <property type="match status" value="1"/>
</dbReference>
<evidence type="ECO:0000313" key="11">
    <source>
        <dbReference type="Proteomes" id="UP001145021"/>
    </source>
</evidence>
<dbReference type="EMBL" id="JANBOH010000001">
    <property type="protein sequence ID" value="KAJ1648697.1"/>
    <property type="molecule type" value="Genomic_DNA"/>
</dbReference>
<dbReference type="GO" id="GO:0003735">
    <property type="term" value="F:structural constituent of ribosome"/>
    <property type="evidence" value="ECO:0007669"/>
    <property type="project" value="InterPro"/>
</dbReference>
<evidence type="ECO:0000259" key="9">
    <source>
        <dbReference type="PROSITE" id="PS50240"/>
    </source>
</evidence>
<dbReference type="CDD" id="cd00190">
    <property type="entry name" value="Tryp_SPc"/>
    <property type="match status" value="1"/>
</dbReference>
<dbReference type="InterPro" id="IPR050430">
    <property type="entry name" value="Peptidase_S1"/>
</dbReference>
<dbReference type="PROSITE" id="PS00135">
    <property type="entry name" value="TRYPSIN_SER"/>
    <property type="match status" value="1"/>
</dbReference>
<dbReference type="Pfam" id="PF00089">
    <property type="entry name" value="Trypsin"/>
    <property type="match status" value="2"/>
</dbReference>
<comment type="similarity">
    <text evidence="2 6">Belongs to the eukaryotic ribosomal protein eL38 family.</text>
</comment>
<organism evidence="10 11">
    <name type="scientific">Coemansia asiatica</name>
    <dbReference type="NCBI Taxonomy" id="1052880"/>
    <lineage>
        <taxon>Eukaryota</taxon>
        <taxon>Fungi</taxon>
        <taxon>Fungi incertae sedis</taxon>
        <taxon>Zoopagomycota</taxon>
        <taxon>Kickxellomycotina</taxon>
        <taxon>Kickxellomycetes</taxon>
        <taxon>Kickxellales</taxon>
        <taxon>Kickxellaceae</taxon>
        <taxon>Coemansia</taxon>
    </lineage>
</organism>
<evidence type="ECO:0000256" key="8">
    <source>
        <dbReference type="SAM" id="MobiDB-lite"/>
    </source>
</evidence>
<dbReference type="Pfam" id="PF01636">
    <property type="entry name" value="APH"/>
    <property type="match status" value="1"/>
</dbReference>
<evidence type="ECO:0000256" key="2">
    <source>
        <dbReference type="ARBA" id="ARBA00007803"/>
    </source>
</evidence>
<dbReference type="InterPro" id="IPR001314">
    <property type="entry name" value="Peptidase_S1A"/>
</dbReference>
<dbReference type="SUPFAM" id="SSF50494">
    <property type="entry name" value="Trypsin-like serine proteases"/>
    <property type="match status" value="2"/>
</dbReference>
<dbReference type="GO" id="GO:0005840">
    <property type="term" value="C:ribosome"/>
    <property type="evidence" value="ECO:0007669"/>
    <property type="project" value="UniProtKB-KW"/>
</dbReference>
<gene>
    <name evidence="10" type="primary">CLIPB1</name>
    <name evidence="10" type="ORF">LPJ64_000016</name>
</gene>
<feature type="region of interest" description="Disordered" evidence="8">
    <location>
        <begin position="540"/>
        <end position="623"/>
    </location>
</feature>
<evidence type="ECO:0000256" key="5">
    <source>
        <dbReference type="ARBA" id="ARBA00023274"/>
    </source>
</evidence>
<dbReference type="InterPro" id="IPR002675">
    <property type="entry name" value="Ribosomal_eL38"/>
</dbReference>
<feature type="region of interest" description="Disordered" evidence="8">
    <location>
        <begin position="934"/>
        <end position="982"/>
    </location>
</feature>